<feature type="transmembrane region" description="Helical" evidence="8">
    <location>
        <begin position="393"/>
        <end position="415"/>
    </location>
</feature>
<keyword evidence="4" id="KW-0808">Transferase</keyword>
<dbReference type="InterPro" id="IPR003342">
    <property type="entry name" value="ArnT-like_N"/>
</dbReference>
<keyword evidence="7 8" id="KW-0472">Membrane</keyword>
<gene>
    <name evidence="10" type="ORF">GHK24_06900</name>
</gene>
<evidence type="ECO:0000256" key="3">
    <source>
        <dbReference type="ARBA" id="ARBA00022676"/>
    </source>
</evidence>
<feature type="transmembrane region" description="Helical" evidence="8">
    <location>
        <begin position="13"/>
        <end position="29"/>
    </location>
</feature>
<name>A0A6L5JY41_RHOTE</name>
<dbReference type="PANTHER" id="PTHR33908:SF11">
    <property type="entry name" value="MEMBRANE PROTEIN"/>
    <property type="match status" value="1"/>
</dbReference>
<feature type="transmembrane region" description="Helical" evidence="8">
    <location>
        <begin position="363"/>
        <end position="381"/>
    </location>
</feature>
<feature type="transmembrane region" description="Helical" evidence="8">
    <location>
        <begin position="280"/>
        <end position="306"/>
    </location>
</feature>
<feature type="transmembrane region" description="Helical" evidence="8">
    <location>
        <begin position="340"/>
        <end position="356"/>
    </location>
</feature>
<dbReference type="OrthoDB" id="8879647at2"/>
<keyword evidence="5 8" id="KW-0812">Transmembrane</keyword>
<evidence type="ECO:0000256" key="8">
    <source>
        <dbReference type="SAM" id="Phobius"/>
    </source>
</evidence>
<evidence type="ECO:0000256" key="4">
    <source>
        <dbReference type="ARBA" id="ARBA00022679"/>
    </source>
</evidence>
<dbReference type="EMBL" id="WIXJ01000003">
    <property type="protein sequence ID" value="MQY51500.1"/>
    <property type="molecule type" value="Genomic_DNA"/>
</dbReference>
<protein>
    <submittedName>
        <fullName evidence="10">Phospholipid carrier-dependent glycosyltransferase</fullName>
    </submittedName>
</protein>
<dbReference type="PANTHER" id="PTHR33908">
    <property type="entry name" value="MANNOSYLTRANSFERASE YKCB-RELATED"/>
    <property type="match status" value="1"/>
</dbReference>
<comment type="caution">
    <text evidence="10">The sequence shown here is derived from an EMBL/GenBank/DDBJ whole genome shotgun (WGS) entry which is preliminary data.</text>
</comment>
<dbReference type="GO" id="GO:0005886">
    <property type="term" value="C:plasma membrane"/>
    <property type="evidence" value="ECO:0007669"/>
    <property type="project" value="UniProtKB-SubCell"/>
</dbReference>
<keyword evidence="3" id="KW-0328">Glycosyltransferase</keyword>
<evidence type="ECO:0000256" key="7">
    <source>
        <dbReference type="ARBA" id="ARBA00023136"/>
    </source>
</evidence>
<feature type="transmembrane region" description="Helical" evidence="8">
    <location>
        <begin position="100"/>
        <end position="118"/>
    </location>
</feature>
<organism evidence="10 11">
    <name type="scientific">Rhodocyclus tenuis</name>
    <name type="common">Rhodospirillum tenue</name>
    <dbReference type="NCBI Taxonomy" id="1066"/>
    <lineage>
        <taxon>Bacteria</taxon>
        <taxon>Pseudomonadati</taxon>
        <taxon>Pseudomonadota</taxon>
        <taxon>Betaproteobacteria</taxon>
        <taxon>Rhodocyclales</taxon>
        <taxon>Rhodocyclaceae</taxon>
        <taxon>Rhodocyclus</taxon>
    </lineage>
</organism>
<feature type="transmembrane region" description="Helical" evidence="8">
    <location>
        <begin position="152"/>
        <end position="170"/>
    </location>
</feature>
<feature type="transmembrane region" description="Helical" evidence="8">
    <location>
        <begin position="221"/>
        <end position="241"/>
    </location>
</feature>
<reference evidence="10 11" key="1">
    <citation type="submission" date="2019-10" db="EMBL/GenBank/DDBJ databases">
        <title>Whole-genome sequence of the purple nonsulfur photosynthetic bacterium Rhodocyclus tenuis.</title>
        <authorList>
            <person name="Kyndt J.A."/>
            <person name="Meyer T.E."/>
        </authorList>
    </citation>
    <scope>NUCLEOTIDE SEQUENCE [LARGE SCALE GENOMIC DNA]</scope>
    <source>
        <strain evidence="10 11">DSM 110</strain>
    </source>
</reference>
<keyword evidence="2" id="KW-1003">Cell membrane</keyword>
<feature type="domain" description="ArnT-like N-terminal" evidence="9">
    <location>
        <begin position="54"/>
        <end position="243"/>
    </location>
</feature>
<feature type="transmembrane region" description="Helical" evidence="8">
    <location>
        <begin position="176"/>
        <end position="206"/>
    </location>
</feature>
<evidence type="ECO:0000256" key="2">
    <source>
        <dbReference type="ARBA" id="ARBA00022475"/>
    </source>
</evidence>
<evidence type="ECO:0000256" key="5">
    <source>
        <dbReference type="ARBA" id="ARBA00022692"/>
    </source>
</evidence>
<feature type="transmembrane region" description="Helical" evidence="8">
    <location>
        <begin position="422"/>
        <end position="442"/>
    </location>
</feature>
<feature type="transmembrane region" description="Helical" evidence="8">
    <location>
        <begin position="318"/>
        <end position="334"/>
    </location>
</feature>
<accession>A0A6L5JY41</accession>
<proteinExistence type="predicted"/>
<evidence type="ECO:0000313" key="10">
    <source>
        <dbReference type="EMBL" id="MQY51500.1"/>
    </source>
</evidence>
<dbReference type="InterPro" id="IPR050297">
    <property type="entry name" value="LipidA_mod_glycosyltrf_83"/>
</dbReference>
<comment type="subcellular location">
    <subcellularLocation>
        <location evidence="1">Cell membrane</location>
        <topology evidence="1">Multi-pass membrane protein</topology>
    </subcellularLocation>
</comment>
<dbReference type="GO" id="GO:0009103">
    <property type="term" value="P:lipopolysaccharide biosynthetic process"/>
    <property type="evidence" value="ECO:0007669"/>
    <property type="project" value="UniProtKB-ARBA"/>
</dbReference>
<evidence type="ECO:0000259" key="9">
    <source>
        <dbReference type="Pfam" id="PF02366"/>
    </source>
</evidence>
<sequence length="568" mass="63570">MTPLPTRLTRGRWLLYALAALLAVLVYFFDLDGQHIPKNGDEYPYEHIARMTAASGHLLPLQSELDDMRNTKPPMLFWQGIASTNWGADWTLWHLRYPSVIYTLLTALMVFLLATRLARDPGKGFLGALAFLAFFSTYRFGRPFLTNPPEVFWLFLPLFILLYWGRAAFASRSLPLLLGAVIGVGLLYKSFALLLPIGLCLALWYLAQRQYRLGPFLRKDLWKLAVIAVVALAAFSLWFALDPQPQEIWREFVLKENAGKFDPHSSSGYLSKLLWGTSSFWVLVLGYPLNAGLLAFPVIGLMIGALRQRHTLSDAEKLLWIWVLVLLVVFSLPSQRSARYLLAAMPAIAVLGALGWQRISRAWFVLSLVIVAVAVAGLAYLSVRLQAAMPGEALYPLLTWLLYGATILLALAAMVRPALTRIGSCVAVLLVFLSLAAFLRPFDGALGQYPQETQRRLAGAEVWVPYDFNAKYELYRFLLPGATIRGYVEEREENIAELASTYPIFAVRVPLATESGERCEVIGQRLDLRGRQTDAEIKAILHGKVLENLFLKELLMECPAATTPAPRP</sequence>
<dbReference type="GO" id="GO:0000030">
    <property type="term" value="F:mannosyltransferase activity"/>
    <property type="evidence" value="ECO:0007669"/>
    <property type="project" value="InterPro"/>
</dbReference>
<dbReference type="Proteomes" id="UP000480275">
    <property type="component" value="Unassembled WGS sequence"/>
</dbReference>
<dbReference type="GO" id="GO:0006493">
    <property type="term" value="P:protein O-linked glycosylation"/>
    <property type="evidence" value="ECO:0007669"/>
    <property type="project" value="InterPro"/>
</dbReference>
<evidence type="ECO:0000256" key="6">
    <source>
        <dbReference type="ARBA" id="ARBA00022989"/>
    </source>
</evidence>
<dbReference type="Pfam" id="PF02366">
    <property type="entry name" value="PMT"/>
    <property type="match status" value="1"/>
</dbReference>
<evidence type="ECO:0000313" key="11">
    <source>
        <dbReference type="Proteomes" id="UP000480275"/>
    </source>
</evidence>
<evidence type="ECO:0000256" key="1">
    <source>
        <dbReference type="ARBA" id="ARBA00004651"/>
    </source>
</evidence>
<dbReference type="AlphaFoldDB" id="A0A6L5JY41"/>
<keyword evidence="6 8" id="KW-1133">Transmembrane helix</keyword>
<dbReference type="GO" id="GO:0016763">
    <property type="term" value="F:pentosyltransferase activity"/>
    <property type="evidence" value="ECO:0007669"/>
    <property type="project" value="TreeGrafter"/>
</dbReference>